<dbReference type="PANTHER" id="PTHR44591">
    <property type="entry name" value="STRESS RESPONSE REGULATOR PROTEIN 1"/>
    <property type="match status" value="1"/>
</dbReference>
<dbReference type="RefSeq" id="WP_145171777.1">
    <property type="nucleotide sequence ID" value="NZ_CP036525.1"/>
</dbReference>
<gene>
    <name evidence="5" type="primary">divK_1</name>
    <name evidence="5" type="ORF">K227x_39700</name>
</gene>
<keyword evidence="1 2" id="KW-0597">Phosphoprotein</keyword>
<name>A0A517NEL0_9BACT</name>
<keyword evidence="6" id="KW-1185">Reference proteome</keyword>
<feature type="region of interest" description="Disordered" evidence="3">
    <location>
        <begin position="1"/>
        <end position="47"/>
    </location>
</feature>
<reference evidence="5 6" key="1">
    <citation type="submission" date="2019-02" db="EMBL/GenBank/DDBJ databases">
        <title>Deep-cultivation of Planctomycetes and their phenomic and genomic characterization uncovers novel biology.</title>
        <authorList>
            <person name="Wiegand S."/>
            <person name="Jogler M."/>
            <person name="Boedeker C."/>
            <person name="Pinto D."/>
            <person name="Vollmers J."/>
            <person name="Rivas-Marin E."/>
            <person name="Kohn T."/>
            <person name="Peeters S.H."/>
            <person name="Heuer A."/>
            <person name="Rast P."/>
            <person name="Oberbeckmann S."/>
            <person name="Bunk B."/>
            <person name="Jeske O."/>
            <person name="Meyerdierks A."/>
            <person name="Storesund J.E."/>
            <person name="Kallscheuer N."/>
            <person name="Luecker S."/>
            <person name="Lage O.M."/>
            <person name="Pohl T."/>
            <person name="Merkel B.J."/>
            <person name="Hornburger P."/>
            <person name="Mueller R.-W."/>
            <person name="Bruemmer F."/>
            <person name="Labrenz M."/>
            <person name="Spormann A.M."/>
            <person name="Op den Camp H."/>
            <person name="Overmann J."/>
            <person name="Amann R."/>
            <person name="Jetten M.S.M."/>
            <person name="Mascher T."/>
            <person name="Medema M.H."/>
            <person name="Devos D.P."/>
            <person name="Kaster A.-K."/>
            <person name="Ovreas L."/>
            <person name="Rohde M."/>
            <person name="Galperin M.Y."/>
            <person name="Jogler C."/>
        </authorList>
    </citation>
    <scope>NUCLEOTIDE SEQUENCE [LARGE SCALE GENOMIC DNA]</scope>
    <source>
        <strain evidence="5 6">K22_7</strain>
    </source>
</reference>
<dbReference type="InterPro" id="IPR001789">
    <property type="entry name" value="Sig_transdc_resp-reg_receiver"/>
</dbReference>
<dbReference type="Proteomes" id="UP000318538">
    <property type="component" value="Chromosome"/>
</dbReference>
<protein>
    <submittedName>
        <fullName evidence="5">Polar-differentiation response regulator DivK</fullName>
    </submittedName>
</protein>
<dbReference type="KEGG" id="rlc:K227x_39700"/>
<feature type="modified residue" description="4-aspartylphosphate" evidence="2">
    <location>
        <position position="108"/>
    </location>
</feature>
<dbReference type="SMART" id="SM00448">
    <property type="entry name" value="REC"/>
    <property type="match status" value="1"/>
</dbReference>
<evidence type="ECO:0000256" key="1">
    <source>
        <dbReference type="ARBA" id="ARBA00022553"/>
    </source>
</evidence>
<dbReference type="SUPFAM" id="SSF52172">
    <property type="entry name" value="CheY-like"/>
    <property type="match status" value="1"/>
</dbReference>
<dbReference type="Gene3D" id="3.40.50.2300">
    <property type="match status" value="1"/>
</dbReference>
<sequence>MNAKPDWNTAQSDTQPSELAGPHTSPGDAGTHHNSLNDGPHTAIHSSHQKCSYPVDRPWILCIDDDVDFSNGLKWTLQSSGFEVVRAFEGEQGYRFAFDLDPAVILLDLGLPKIGGEEWLAHLTLHPDTSHIPVIIVTAMNEQGLHDRLLSQGAKAVFQKPVSAIALIRKIKQLSGSDQAQ</sequence>
<dbReference type="EMBL" id="CP036525">
    <property type="protein sequence ID" value="QDT05569.1"/>
    <property type="molecule type" value="Genomic_DNA"/>
</dbReference>
<evidence type="ECO:0000256" key="2">
    <source>
        <dbReference type="PROSITE-ProRule" id="PRU00169"/>
    </source>
</evidence>
<accession>A0A517NEL0</accession>
<feature type="domain" description="Response regulatory" evidence="4">
    <location>
        <begin position="59"/>
        <end position="175"/>
    </location>
</feature>
<organism evidence="5 6">
    <name type="scientific">Rubripirellula lacrimiformis</name>
    <dbReference type="NCBI Taxonomy" id="1930273"/>
    <lineage>
        <taxon>Bacteria</taxon>
        <taxon>Pseudomonadati</taxon>
        <taxon>Planctomycetota</taxon>
        <taxon>Planctomycetia</taxon>
        <taxon>Pirellulales</taxon>
        <taxon>Pirellulaceae</taxon>
        <taxon>Rubripirellula</taxon>
    </lineage>
</organism>
<dbReference type="AlphaFoldDB" id="A0A517NEL0"/>
<evidence type="ECO:0000259" key="4">
    <source>
        <dbReference type="PROSITE" id="PS50110"/>
    </source>
</evidence>
<dbReference type="InterPro" id="IPR011006">
    <property type="entry name" value="CheY-like_superfamily"/>
</dbReference>
<dbReference type="Pfam" id="PF00072">
    <property type="entry name" value="Response_reg"/>
    <property type="match status" value="1"/>
</dbReference>
<evidence type="ECO:0000256" key="3">
    <source>
        <dbReference type="SAM" id="MobiDB-lite"/>
    </source>
</evidence>
<dbReference type="PROSITE" id="PS50110">
    <property type="entry name" value="RESPONSE_REGULATORY"/>
    <property type="match status" value="1"/>
</dbReference>
<dbReference type="InterPro" id="IPR050595">
    <property type="entry name" value="Bact_response_regulator"/>
</dbReference>
<dbReference type="PANTHER" id="PTHR44591:SF3">
    <property type="entry name" value="RESPONSE REGULATORY DOMAIN-CONTAINING PROTEIN"/>
    <property type="match status" value="1"/>
</dbReference>
<proteinExistence type="predicted"/>
<evidence type="ECO:0000313" key="5">
    <source>
        <dbReference type="EMBL" id="QDT05569.1"/>
    </source>
</evidence>
<dbReference type="CDD" id="cd00156">
    <property type="entry name" value="REC"/>
    <property type="match status" value="1"/>
</dbReference>
<dbReference type="GO" id="GO:0000160">
    <property type="term" value="P:phosphorelay signal transduction system"/>
    <property type="evidence" value="ECO:0007669"/>
    <property type="project" value="InterPro"/>
</dbReference>
<feature type="compositionally biased region" description="Polar residues" evidence="3">
    <location>
        <begin position="8"/>
        <end position="17"/>
    </location>
</feature>
<dbReference type="OrthoDB" id="286140at2"/>
<evidence type="ECO:0000313" key="6">
    <source>
        <dbReference type="Proteomes" id="UP000318538"/>
    </source>
</evidence>